<evidence type="ECO:0000313" key="2">
    <source>
        <dbReference type="Proteomes" id="UP000031408"/>
    </source>
</evidence>
<dbReference type="AlphaFoldDB" id="A0A0C1IY12"/>
<dbReference type="OrthoDB" id="1488184at2"/>
<reference evidence="1 2" key="1">
    <citation type="submission" date="2014-11" db="EMBL/GenBank/DDBJ databases">
        <title>Genome sequence of Flavihumibacter solisilvae 3-3.</title>
        <authorList>
            <person name="Zhou G."/>
            <person name="Li M."/>
            <person name="Wang G."/>
        </authorList>
    </citation>
    <scope>NUCLEOTIDE SEQUENCE [LARGE SCALE GENOMIC DNA]</scope>
    <source>
        <strain evidence="1 2">3-3</strain>
    </source>
</reference>
<dbReference type="STRING" id="1349421.OI18_05720"/>
<sequence>MTHQVNKLLFEFKCPDEDSAFLLRNSIVDLQEQAIELVDNISSRYAGEDEWIRIDRLEIDLGQFGPDALSSAFSTVFGDRFERSLKGKLSGASPGVRTFSTLRSKCTLLQHFLLTGSLPWWADSNATDIQQIAGEIMAEEPGAFRRFLYDRRRNSFLWMRVRLQLNDDTKALIISAFDEFQTAESYLLQVTTRHFEQAGPANFSQQQIRRWVQDTVFTEAISIINDPGNLKVLKNTLAKHLPGFSAEQAGNTVASELLKVKPVIDEQVEAELLFSEMPGEENGNETNGLVYMARNAGIVLLAAFLPDFFDRLGMLENNRFVNKEATHKAVHLVCYLATGKVREPEFRLLLEKLLCGIPAGEPVPFDVELQEHETNEASQLLQSVLSHWKSLKNTSIEGLRENFLKRDGLVNRKEESWLLRVERKTLDVLLDHIPWGISTIRLPWNNFTIEVEW</sequence>
<accession>A0A0C1IY12</accession>
<protein>
    <submittedName>
        <fullName evidence="1">Uncharacterized protein</fullName>
    </submittedName>
</protein>
<dbReference type="Proteomes" id="UP000031408">
    <property type="component" value="Unassembled WGS sequence"/>
</dbReference>
<dbReference type="EMBL" id="JSVC01000006">
    <property type="protein sequence ID" value="KIC95394.1"/>
    <property type="molecule type" value="Genomic_DNA"/>
</dbReference>
<keyword evidence="2" id="KW-1185">Reference proteome</keyword>
<evidence type="ECO:0000313" key="1">
    <source>
        <dbReference type="EMBL" id="KIC95394.1"/>
    </source>
</evidence>
<gene>
    <name evidence="1" type="ORF">OI18_05720</name>
</gene>
<organism evidence="1 2">
    <name type="scientific">Flavihumibacter solisilvae</name>
    <dbReference type="NCBI Taxonomy" id="1349421"/>
    <lineage>
        <taxon>Bacteria</taxon>
        <taxon>Pseudomonadati</taxon>
        <taxon>Bacteroidota</taxon>
        <taxon>Chitinophagia</taxon>
        <taxon>Chitinophagales</taxon>
        <taxon>Chitinophagaceae</taxon>
        <taxon>Flavihumibacter</taxon>
    </lineage>
</organism>
<proteinExistence type="predicted"/>
<dbReference type="Pfam" id="PF19268">
    <property type="entry name" value="CIS_TMP"/>
    <property type="match status" value="1"/>
</dbReference>
<comment type="caution">
    <text evidence="1">The sequence shown here is derived from an EMBL/GenBank/DDBJ whole genome shotgun (WGS) entry which is preliminary data.</text>
</comment>
<name>A0A0C1IY12_9BACT</name>
<dbReference type="InterPro" id="IPR045538">
    <property type="entry name" value="CIS_TMP"/>
</dbReference>
<dbReference type="RefSeq" id="WP_039137973.1">
    <property type="nucleotide sequence ID" value="NZ_JSVC01000006.1"/>
</dbReference>